<dbReference type="SUPFAM" id="SSF52833">
    <property type="entry name" value="Thioredoxin-like"/>
    <property type="match status" value="1"/>
</dbReference>
<dbReference type="InterPro" id="IPR006660">
    <property type="entry name" value="Arsenate_reductase-like"/>
</dbReference>
<gene>
    <name evidence="3" type="ORF">ITJ86_07460</name>
</gene>
<dbReference type="Proteomes" id="UP000611215">
    <property type="component" value="Unassembled WGS sequence"/>
</dbReference>
<dbReference type="Pfam" id="PF03960">
    <property type="entry name" value="ArsC"/>
    <property type="match status" value="1"/>
</dbReference>
<organism evidence="3 4">
    <name type="scientific">Winogradskyella marina</name>
    <dbReference type="NCBI Taxonomy" id="2785530"/>
    <lineage>
        <taxon>Bacteria</taxon>
        <taxon>Pseudomonadati</taxon>
        <taxon>Bacteroidota</taxon>
        <taxon>Flavobacteriia</taxon>
        <taxon>Flavobacteriales</taxon>
        <taxon>Flavobacteriaceae</taxon>
        <taxon>Winogradskyella</taxon>
    </lineage>
</organism>
<evidence type="ECO:0000313" key="4">
    <source>
        <dbReference type="Proteomes" id="UP000611215"/>
    </source>
</evidence>
<dbReference type="PANTHER" id="PTHR30041:SF8">
    <property type="entry name" value="PROTEIN YFFB"/>
    <property type="match status" value="1"/>
</dbReference>
<comment type="similarity">
    <text evidence="1 2">Belongs to the ArsC family.</text>
</comment>
<name>A0ABS0EH53_9FLAO</name>
<keyword evidence="4" id="KW-1185">Reference proteome</keyword>
<evidence type="ECO:0000256" key="2">
    <source>
        <dbReference type="PROSITE-ProRule" id="PRU01282"/>
    </source>
</evidence>
<reference evidence="3 4" key="1">
    <citation type="submission" date="2020-11" db="EMBL/GenBank/DDBJ databases">
        <title>Winogradskyella marina sp. nov., isolated from marine sediment.</title>
        <authorList>
            <person name="Bo J."/>
            <person name="Wang S."/>
            <person name="Song X."/>
            <person name="Du Z."/>
        </authorList>
    </citation>
    <scope>NUCLEOTIDE SEQUENCE [LARGE SCALE GENOMIC DNA]</scope>
    <source>
        <strain evidence="3 4">F6397</strain>
    </source>
</reference>
<dbReference type="PANTHER" id="PTHR30041">
    <property type="entry name" value="ARSENATE REDUCTASE"/>
    <property type="match status" value="1"/>
</dbReference>
<sequence length="117" mass="13759">MNKIYYLSSCNTCTRIINELNLPEEFQLQDIKTDAITTSQIETMRRLTDSYENLFSKRARLYKELGLKDKSLSEDDYKNYILEHYTFLKRPVIVYNNQLFIGNSKKTVEAAKHAIHG</sequence>
<dbReference type="RefSeq" id="WP_195871010.1">
    <property type="nucleotide sequence ID" value="NZ_JADOET010000005.1"/>
</dbReference>
<proteinExistence type="inferred from homology"/>
<evidence type="ECO:0008006" key="5">
    <source>
        <dbReference type="Google" id="ProtNLM"/>
    </source>
</evidence>
<dbReference type="EMBL" id="JADOET010000005">
    <property type="protein sequence ID" value="MBF8149732.1"/>
    <property type="molecule type" value="Genomic_DNA"/>
</dbReference>
<dbReference type="Gene3D" id="3.40.30.10">
    <property type="entry name" value="Glutaredoxin"/>
    <property type="match status" value="1"/>
</dbReference>
<accession>A0ABS0EH53</accession>
<dbReference type="InterPro" id="IPR036249">
    <property type="entry name" value="Thioredoxin-like_sf"/>
</dbReference>
<dbReference type="PROSITE" id="PS51353">
    <property type="entry name" value="ARSC"/>
    <property type="match status" value="1"/>
</dbReference>
<evidence type="ECO:0000313" key="3">
    <source>
        <dbReference type="EMBL" id="MBF8149732.1"/>
    </source>
</evidence>
<comment type="caution">
    <text evidence="3">The sequence shown here is derived from an EMBL/GenBank/DDBJ whole genome shotgun (WGS) entry which is preliminary data.</text>
</comment>
<evidence type="ECO:0000256" key="1">
    <source>
        <dbReference type="ARBA" id="ARBA00007198"/>
    </source>
</evidence>
<protein>
    <recommendedName>
        <fullName evidence="5">Arsenate reductase</fullName>
    </recommendedName>
</protein>